<proteinExistence type="predicted"/>
<evidence type="ECO:0000259" key="5">
    <source>
        <dbReference type="Pfam" id="PF16859"/>
    </source>
</evidence>
<dbReference type="InterPro" id="IPR011075">
    <property type="entry name" value="TetR_C"/>
</dbReference>
<keyword evidence="2" id="KW-0238">DNA-binding</keyword>
<evidence type="ECO:0000313" key="7">
    <source>
        <dbReference type="Proteomes" id="UP001569963"/>
    </source>
</evidence>
<evidence type="ECO:0000256" key="3">
    <source>
        <dbReference type="ARBA" id="ARBA00023163"/>
    </source>
</evidence>
<accession>A0ABV4Q5L3</accession>
<dbReference type="Gene3D" id="1.10.357.10">
    <property type="entry name" value="Tetracycline Repressor, domain 2"/>
    <property type="match status" value="1"/>
</dbReference>
<gene>
    <name evidence="6" type="ORF">SM611_05820</name>
</gene>
<dbReference type="InterPro" id="IPR036271">
    <property type="entry name" value="Tet_transcr_reg_TetR-rel_C_sf"/>
</dbReference>
<sequence length="210" mass="23003">MSDGTTRPAPAAHTSPADAAEPPRERVRTGGRSERVRQAVAQAVLDLLAERVVDFGPSEVAARADLNRKTIYRWWPTFADLVREGLNAHSSTVEVPDTGSWERDIRELAHRLAAFFAGPVEVATNAIIAARGTPELSALIVEHFEPIQESWRSVVTRGISRGEVHPDCSPEAVLNTLASPLILTPLTRHRSATRQEVDTLVDLVLRATRP</sequence>
<protein>
    <submittedName>
        <fullName evidence="6">TetR-like C-terminal domain-containing protein</fullName>
    </submittedName>
</protein>
<keyword evidence="3" id="KW-0804">Transcription</keyword>
<dbReference type="PANTHER" id="PTHR30055">
    <property type="entry name" value="HTH-TYPE TRANSCRIPTIONAL REGULATOR RUTR"/>
    <property type="match status" value="1"/>
</dbReference>
<dbReference type="InterPro" id="IPR050109">
    <property type="entry name" value="HTH-type_TetR-like_transc_reg"/>
</dbReference>
<name>A0ABV4Q5L3_9ACTN</name>
<evidence type="ECO:0000313" key="6">
    <source>
        <dbReference type="EMBL" id="MFA1538442.1"/>
    </source>
</evidence>
<dbReference type="Pfam" id="PF16859">
    <property type="entry name" value="TetR_C_11"/>
    <property type="match status" value="1"/>
</dbReference>
<feature type="compositionally biased region" description="Low complexity" evidence="4">
    <location>
        <begin position="8"/>
        <end position="20"/>
    </location>
</feature>
<feature type="compositionally biased region" description="Basic and acidic residues" evidence="4">
    <location>
        <begin position="21"/>
        <end position="34"/>
    </location>
</feature>
<dbReference type="Proteomes" id="UP001569963">
    <property type="component" value="Unassembled WGS sequence"/>
</dbReference>
<organism evidence="6 7">
    <name type="scientific">Actinomadura monticuli</name>
    <dbReference type="NCBI Taxonomy" id="3097367"/>
    <lineage>
        <taxon>Bacteria</taxon>
        <taxon>Bacillati</taxon>
        <taxon>Actinomycetota</taxon>
        <taxon>Actinomycetes</taxon>
        <taxon>Streptosporangiales</taxon>
        <taxon>Thermomonosporaceae</taxon>
        <taxon>Actinomadura</taxon>
    </lineage>
</organism>
<reference evidence="6 7" key="1">
    <citation type="submission" date="2023-11" db="EMBL/GenBank/DDBJ databases">
        <title>Actinomadura monticuli sp. nov., isolated from volcanic ash.</title>
        <authorList>
            <person name="Lee S.D."/>
            <person name="Yang H."/>
            <person name="Kim I.S."/>
        </authorList>
    </citation>
    <scope>NUCLEOTIDE SEQUENCE [LARGE SCALE GENOMIC DNA]</scope>
    <source>
        <strain evidence="6 7">DLS-62</strain>
    </source>
</reference>
<dbReference type="SUPFAM" id="SSF46689">
    <property type="entry name" value="Homeodomain-like"/>
    <property type="match status" value="1"/>
</dbReference>
<feature type="region of interest" description="Disordered" evidence="4">
    <location>
        <begin position="1"/>
        <end position="34"/>
    </location>
</feature>
<dbReference type="Gene3D" id="1.10.10.60">
    <property type="entry name" value="Homeodomain-like"/>
    <property type="match status" value="1"/>
</dbReference>
<dbReference type="InterPro" id="IPR009057">
    <property type="entry name" value="Homeodomain-like_sf"/>
</dbReference>
<dbReference type="RefSeq" id="WP_371947812.1">
    <property type="nucleotide sequence ID" value="NZ_JAXCEI010000002.1"/>
</dbReference>
<evidence type="ECO:0000256" key="2">
    <source>
        <dbReference type="ARBA" id="ARBA00023125"/>
    </source>
</evidence>
<feature type="domain" description="Tetracyclin repressor-like C-terminal" evidence="5">
    <location>
        <begin position="95"/>
        <end position="204"/>
    </location>
</feature>
<evidence type="ECO:0000256" key="1">
    <source>
        <dbReference type="ARBA" id="ARBA00023015"/>
    </source>
</evidence>
<dbReference type="SUPFAM" id="SSF48498">
    <property type="entry name" value="Tetracyclin repressor-like, C-terminal domain"/>
    <property type="match status" value="1"/>
</dbReference>
<dbReference type="EMBL" id="JAXCEI010000002">
    <property type="protein sequence ID" value="MFA1538442.1"/>
    <property type="molecule type" value="Genomic_DNA"/>
</dbReference>
<evidence type="ECO:0000256" key="4">
    <source>
        <dbReference type="SAM" id="MobiDB-lite"/>
    </source>
</evidence>
<comment type="caution">
    <text evidence="6">The sequence shown here is derived from an EMBL/GenBank/DDBJ whole genome shotgun (WGS) entry which is preliminary data.</text>
</comment>
<dbReference type="PANTHER" id="PTHR30055:SF148">
    <property type="entry name" value="TETR-FAMILY TRANSCRIPTIONAL REGULATOR"/>
    <property type="match status" value="1"/>
</dbReference>
<keyword evidence="7" id="KW-1185">Reference proteome</keyword>
<keyword evidence="1" id="KW-0805">Transcription regulation</keyword>